<dbReference type="EMBL" id="CAJVPT010012234">
    <property type="protein sequence ID" value="CAG8585706.1"/>
    <property type="molecule type" value="Genomic_DNA"/>
</dbReference>
<reference evidence="1" key="1">
    <citation type="submission" date="2021-06" db="EMBL/GenBank/DDBJ databases">
        <authorList>
            <person name="Kallberg Y."/>
            <person name="Tangrot J."/>
            <person name="Rosling A."/>
        </authorList>
    </citation>
    <scope>NUCLEOTIDE SEQUENCE</scope>
    <source>
        <strain evidence="1">CL356</strain>
    </source>
</reference>
<comment type="caution">
    <text evidence="1">The sequence shown here is derived from an EMBL/GenBank/DDBJ whole genome shotgun (WGS) entry which is preliminary data.</text>
</comment>
<protein>
    <submittedName>
        <fullName evidence="1">16753_t:CDS:1</fullName>
    </submittedName>
</protein>
<proteinExistence type="predicted"/>
<keyword evidence="2" id="KW-1185">Reference proteome</keyword>
<name>A0ACA9MGS6_9GLOM</name>
<evidence type="ECO:0000313" key="1">
    <source>
        <dbReference type="EMBL" id="CAG8585706.1"/>
    </source>
</evidence>
<gene>
    <name evidence="1" type="ORF">ACOLOM_LOCUS6130</name>
</gene>
<sequence>MGGASTQIAFEPSSEEAKKHANDLTTVTMWTLDGQQIEYQVFVTTFLGYGTNEARRRYIEDRIRDYTETHVKIINPESSREQPVFLLKDPCLPVDLALTDRSLPPPYYTLQGTGSFERCLNLTYPLLNKTTKCTDEPCLFNGVHTPNIDFSVNHFIGISEYWYTSEDVFDLGGTWNYREFTKKAKSYCEEDWDKIYSDYHEGKWNSSSIDLPRLEMQCFKAAWLANVLHEGIGVPKDSNSDKKMKKNVPYFQSVNSISDMQVSWTLGKMVLEASSTIPLLLGPRPRPPPNPQHHGILGYYNFMVEWMIGIFLLILLMIAVWWVCAKKNGPWKGRRLSIGFVYSFLLSTIRKDNGPEYNRLEGGQHTPSVTIRRRISNLFDLFSRVLNYVKWKITHKMGIPFRRTFVKKVVISNDDMLSVQVAIMDDAEEMVHMRSSPIKENSLTISIQDIPPSPITDKGSPTEQQYFPSQRYISKKRLSGDSAMQGGSFEIINKAFSTPVNLSLTGLQSRNSSVTNLGKSKAINTSNISLGGVQTGANSAGGYAGGNAEGGAVNNTAASQNNGTPNYSLRGPRSTSSPNPGWADDYNVISEDGLGVMEYEATDALPLGSLGQTAVLSARSLQNNSSPLSSPTKDDDLTAWYSTSASTRPFSSIATSPRSSILLPPSPQATGLGNNSSVEMTTLQNNNGLIGLSRPSSRAGRTLTPEKINNTKGLGGGQNLE</sequence>
<accession>A0ACA9MGS6</accession>
<dbReference type="Proteomes" id="UP000789525">
    <property type="component" value="Unassembled WGS sequence"/>
</dbReference>
<evidence type="ECO:0000313" key="2">
    <source>
        <dbReference type="Proteomes" id="UP000789525"/>
    </source>
</evidence>
<organism evidence="1 2">
    <name type="scientific">Acaulospora colombiana</name>
    <dbReference type="NCBI Taxonomy" id="27376"/>
    <lineage>
        <taxon>Eukaryota</taxon>
        <taxon>Fungi</taxon>
        <taxon>Fungi incertae sedis</taxon>
        <taxon>Mucoromycota</taxon>
        <taxon>Glomeromycotina</taxon>
        <taxon>Glomeromycetes</taxon>
        <taxon>Diversisporales</taxon>
        <taxon>Acaulosporaceae</taxon>
        <taxon>Acaulospora</taxon>
    </lineage>
</organism>